<protein>
    <recommendedName>
        <fullName evidence="4">LamG-like jellyroll fold domain-containing protein</fullName>
    </recommendedName>
</protein>
<dbReference type="Gene3D" id="2.60.120.200">
    <property type="match status" value="2"/>
</dbReference>
<dbReference type="Proteomes" id="UP001172102">
    <property type="component" value="Unassembled WGS sequence"/>
</dbReference>
<feature type="region of interest" description="Disordered" evidence="1">
    <location>
        <begin position="615"/>
        <end position="634"/>
    </location>
</feature>
<keyword evidence="3" id="KW-1185">Reference proteome</keyword>
<dbReference type="SUPFAM" id="SSF49899">
    <property type="entry name" value="Concanavalin A-like lectins/glucanases"/>
    <property type="match status" value="2"/>
</dbReference>
<evidence type="ECO:0008006" key="4">
    <source>
        <dbReference type="Google" id="ProtNLM"/>
    </source>
</evidence>
<proteinExistence type="predicted"/>
<gene>
    <name evidence="2" type="ORF">B0H67DRAFT_673739</name>
</gene>
<comment type="caution">
    <text evidence="2">The sequence shown here is derived from an EMBL/GenBank/DDBJ whole genome shotgun (WGS) entry which is preliminary data.</text>
</comment>
<name>A0AA39ZW23_9PEZI</name>
<dbReference type="Pfam" id="PF13385">
    <property type="entry name" value="Laminin_G_3"/>
    <property type="match status" value="1"/>
</dbReference>
<organism evidence="2 3">
    <name type="scientific">Lasiosphaeris hirsuta</name>
    <dbReference type="NCBI Taxonomy" id="260670"/>
    <lineage>
        <taxon>Eukaryota</taxon>
        <taxon>Fungi</taxon>
        <taxon>Dikarya</taxon>
        <taxon>Ascomycota</taxon>
        <taxon>Pezizomycotina</taxon>
        <taxon>Sordariomycetes</taxon>
        <taxon>Sordariomycetidae</taxon>
        <taxon>Sordariales</taxon>
        <taxon>Lasiosphaeriaceae</taxon>
        <taxon>Lasiosphaeris</taxon>
    </lineage>
</organism>
<dbReference type="EMBL" id="JAUKUA010000007">
    <property type="protein sequence ID" value="KAK0704574.1"/>
    <property type="molecule type" value="Genomic_DNA"/>
</dbReference>
<dbReference type="InterPro" id="IPR013320">
    <property type="entry name" value="ConA-like_dom_sf"/>
</dbReference>
<sequence length="2136" mass="230720">MADPSRLRVIDDPNETVFTAPLKTKYKTTRLVVHGGVSVAIALRREDGKGRLAFDYVVLDPSGRDGGADDNSGKEQPSGSDTSKEILDSQGWSDSPLPLFFPKEVRAVGEEAVPNFRLTPVDTSEQKAAAGTAETQLHPWFSSTLCLTDDVPNFEVLSDGKYIYLFRQAISATAALSNKHLSATSIGLYVDGNILCDRFLLSGGILTSPLEVRYRRSGQKTLPLNERDTLGVRDINDAFFYEPTFSIRFVSTLDPGNFAVLRTPTMANDTFRWVIFAVSCLTKQILCYTCSVSPDGLFDILGQVYYSCEKGHKRIFSTTAGRCTAPLSAEESGWCGEESGWCRKLMTPVVPSSPLSERAVELGLEDIDPVLTLTGSMDLTSPTFQTGCTIEAWVQPAAAEYGLGSTSTIFGMKSGCGPSVVLDDKLCLALTDPSKPGAVLFRTEQPLSTTAWSHVAMILPNTTPRTAVLVVNGETSPAFPLPTDTAVVLQRLGSREDWRDGGFCGSMDEVRIWKHALHHGTITANKSMRATGLESLLAACWHFDEGEGRVAYDATENGNHVIFTLANPSPTDGWTVSKAPIRRGGGLTRQTLRMQKDVVIKGGITAATYYEQSSVSVSPATPGPQQGGEGTAEQKPLKRNARVLLCAIASKEGTDGLRPLILDFGLLSDGTLSDTPGVLSIPSLALTGPSGVPPKAFASLLFIDAQGIELFGGFLGFNEAQCGPEPPCVWEAATGTVTIYFRGADGTLRALPYNISRSIPVGYSAALSNFEQVLAVSKMRTAKQITLKTRQCAWTENNVAVDLAIVAKMQDNSTLTETWKGLPGDLGTFISILNGSYSAPSVPGGVLASCERVNPQGASARIQLYRITLKNPLARTLPPATCVAIATYHVQTAEVAAAGTCSFLVTQPYSVDSAEYDHKVVLKAGQGSMVFFLGYDHSNLVSCTGKGTNSFENGSSQVSLAQASLVGEFKALKGSTVRAPAESTFDTTAEAPYFSAPSHSTALELSGDITFSMFGRAATTPACSGLTFESWIKISAGNEPGSIVAAYTSEKRARSDGGDNEAQTFVLSAVQYEADGKKSYSFEGNINDQLFRVDPAQRLQENQWVHVACACKNMYSLRLGGQDHVDLGTAAELNVGDFSVLFHLQLDLVGGSEQLLLTKTASAGSSTPIQVVILQSGELRLTFWPGEDSDAKSAQGHAVDLPYALKKGEPYKIFISRKMVNVKSKTLPPRQGQLVSMRVWSADGELVAFIRPPELSKLEEPSRDSVEAKDLFGGKGAVFCGLTASTDAPLLLGGAPFTKGIQGKIGGFQIWSTAVEPPDDISKWKVASAAKSSIGSYTFGSPEGRVLLDDRGRHHGKLRGDPQWTSSPFSSDARLSVYVNGIAQVTKRVVEPGEQLQRPKGPHQLTLGNVIHGDETLRYFLRRDNFRGELDEMRIWEVARSRESICDAMCSRLTEVPPEIAVYLPFDDTMPTPGAGAAPGTHSQSLRDESVNCWHLSVVKDGEPKLVASGAPVGLDAACVTPALRNGPAPQMARTIRARPSVAEYGDLTIRPSGGMEGSLKRAYSFIDDGSGRWVLVTGFKIGTLETEWVSQVQTSPTLIGYIEGAPPIAAENFASRDDRPSSAIRFVNATRCSYSYSARREMGVEGNVTYSRGVGAKWQASAGLGVETEVSSGEIKGALKTVIDISDSSITNEVSTATSHATLDMRVETTGSWTAKDEDGKEQYEAANTGIALVESEVADVFALRLKLRGPVKPLVAYQMRPNPDIPKDRNLVSFKINPMYTKQGCLDGRRGLKADDSYPNAGKGGPPGDLSYFKPAEAYAIKDKIRRAEEQLAGEHQQYEFVKSDYSRSGKSKSALPRRNKRNICNSYVWTADGGTFQETLSTMDFVQLEVGGNSNTRMGIGGSFDLEVAVSAVLVTTNIDALLATHFNLMLTKESSSETSFELQAELPPPIDIRAQDPLTKEWVKRPGAVDTYRWMSFWLEPSVDATASFFQQVVDPLWLQQSLDPDAAVLRTLSEALKVEKQDAKTKAWRVFHRCTYVNRVPGKITSPAAAAAAAHEEPDKKGLHDYAPSWALISALEPYVRPAEDKSEVGRYAKPLVQQLYPALEMQPRLLDQVLDMLTEYLGCPATSARS</sequence>
<feature type="region of interest" description="Disordered" evidence="1">
    <location>
        <begin position="63"/>
        <end position="91"/>
    </location>
</feature>
<accession>A0AA39ZW23</accession>
<evidence type="ECO:0000256" key="1">
    <source>
        <dbReference type="SAM" id="MobiDB-lite"/>
    </source>
</evidence>
<feature type="compositionally biased region" description="Basic and acidic residues" evidence="1">
    <location>
        <begin position="63"/>
        <end position="73"/>
    </location>
</feature>
<evidence type="ECO:0000313" key="3">
    <source>
        <dbReference type="Proteomes" id="UP001172102"/>
    </source>
</evidence>
<evidence type="ECO:0000313" key="2">
    <source>
        <dbReference type="EMBL" id="KAK0704574.1"/>
    </source>
</evidence>
<reference evidence="2" key="1">
    <citation type="submission" date="2023-06" db="EMBL/GenBank/DDBJ databases">
        <title>Genome-scale phylogeny and comparative genomics of the fungal order Sordariales.</title>
        <authorList>
            <consortium name="Lawrence Berkeley National Laboratory"/>
            <person name="Hensen N."/>
            <person name="Bonometti L."/>
            <person name="Westerberg I."/>
            <person name="Brannstrom I.O."/>
            <person name="Guillou S."/>
            <person name="Cros-Aarteil S."/>
            <person name="Calhoun S."/>
            <person name="Haridas S."/>
            <person name="Kuo A."/>
            <person name="Mondo S."/>
            <person name="Pangilinan J."/>
            <person name="Riley R."/>
            <person name="Labutti K."/>
            <person name="Andreopoulos B."/>
            <person name="Lipzen A."/>
            <person name="Chen C."/>
            <person name="Yanf M."/>
            <person name="Daum C."/>
            <person name="Ng V."/>
            <person name="Clum A."/>
            <person name="Steindorff A."/>
            <person name="Ohm R."/>
            <person name="Martin F."/>
            <person name="Silar P."/>
            <person name="Natvig D."/>
            <person name="Lalanne C."/>
            <person name="Gautier V."/>
            <person name="Ament-Velasquez S.L."/>
            <person name="Kruys A."/>
            <person name="Hutchinson M.I."/>
            <person name="Powell A.J."/>
            <person name="Barry K."/>
            <person name="Miller A.N."/>
            <person name="Grigoriev I.V."/>
            <person name="Debuchy R."/>
            <person name="Gladieux P."/>
            <person name="Thoren M.H."/>
            <person name="Johannesson H."/>
        </authorList>
    </citation>
    <scope>NUCLEOTIDE SEQUENCE</scope>
    <source>
        <strain evidence="2">SMH4607-1</strain>
    </source>
</reference>